<keyword evidence="1" id="KW-0472">Membrane</keyword>
<reference evidence="2 3" key="1">
    <citation type="submission" date="2018-06" db="EMBL/GenBank/DDBJ databases">
        <title>Genomic Encyclopedia of Archaeal and Bacterial Type Strains, Phase II (KMG-II): from individual species to whole genera.</title>
        <authorList>
            <person name="Goeker M."/>
        </authorList>
    </citation>
    <scope>NUCLEOTIDE SEQUENCE [LARGE SCALE GENOMIC DNA]</scope>
    <source>
        <strain evidence="2 3">DSM 17205</strain>
    </source>
</reference>
<keyword evidence="1" id="KW-1133">Transmembrane helix</keyword>
<keyword evidence="1" id="KW-0812">Transmembrane</keyword>
<evidence type="ECO:0000313" key="3">
    <source>
        <dbReference type="Proteomes" id="UP000248584"/>
    </source>
</evidence>
<keyword evidence="3" id="KW-1185">Reference proteome</keyword>
<evidence type="ECO:0000256" key="1">
    <source>
        <dbReference type="SAM" id="Phobius"/>
    </source>
</evidence>
<accession>A0ABX5PWV0</accession>
<protein>
    <submittedName>
        <fullName evidence="2">Uncharacterized protein</fullName>
    </submittedName>
</protein>
<dbReference type="EMBL" id="QKZR01000003">
    <property type="protein sequence ID" value="PZX39645.1"/>
    <property type="molecule type" value="Genomic_DNA"/>
</dbReference>
<organism evidence="2 3">
    <name type="scientific">Nonlabens dokdonensis</name>
    <dbReference type="NCBI Taxonomy" id="328515"/>
    <lineage>
        <taxon>Bacteria</taxon>
        <taxon>Pseudomonadati</taxon>
        <taxon>Bacteroidota</taxon>
        <taxon>Flavobacteriia</taxon>
        <taxon>Flavobacteriales</taxon>
        <taxon>Flavobacteriaceae</taxon>
        <taxon>Nonlabens</taxon>
    </lineage>
</organism>
<sequence length="228" mass="26590">MKKFLKYIKYLFITVVSILLIFILSIGFTNQELKGTWIGEYEVHPDMDLYLAHESVMTLGYFSCFEEFPSYYGTSSLDNPNIMSSKRIGFVLNMFGVIKSNNYNKYQVISINGDSLQVKSNVFNENNYETFRRIDDSLKNNQKINLAGKKFLFSNNKVTDTLHFKNVGVNLDYGNKTFNHGWDLIQHNGFQILFIEDFVPFIIVNKKENVIELKRLQATNDNYKMTEI</sequence>
<dbReference type="RefSeq" id="WP_015363320.1">
    <property type="nucleotide sequence ID" value="NZ_QKZR01000003.1"/>
</dbReference>
<proteinExistence type="predicted"/>
<comment type="caution">
    <text evidence="2">The sequence shown here is derived from an EMBL/GenBank/DDBJ whole genome shotgun (WGS) entry which is preliminary data.</text>
</comment>
<gene>
    <name evidence="2" type="ORF">LX97_01999</name>
</gene>
<dbReference type="Proteomes" id="UP000248584">
    <property type="component" value="Unassembled WGS sequence"/>
</dbReference>
<feature type="transmembrane region" description="Helical" evidence="1">
    <location>
        <begin position="7"/>
        <end position="28"/>
    </location>
</feature>
<name>A0ABX5PWV0_9FLAO</name>
<evidence type="ECO:0000313" key="2">
    <source>
        <dbReference type="EMBL" id="PZX39645.1"/>
    </source>
</evidence>